<proteinExistence type="predicted"/>
<evidence type="ECO:0000313" key="1">
    <source>
        <dbReference type="EMBL" id="MBM7506566.1"/>
    </source>
</evidence>
<accession>A0ABS2M5Y2</accession>
<dbReference type="Pfam" id="PF11236">
    <property type="entry name" value="DUF3037"/>
    <property type="match status" value="1"/>
</dbReference>
<protein>
    <recommendedName>
        <fullName evidence="3">DUF3037 domain-containing protein</fullName>
    </recommendedName>
</protein>
<dbReference type="Proteomes" id="UP000732378">
    <property type="component" value="Unassembled WGS sequence"/>
</dbReference>
<reference evidence="1 2" key="1">
    <citation type="submission" date="2021-01" db="EMBL/GenBank/DDBJ databases">
        <title>Sequencing the genomes of 1000 actinobacteria strains.</title>
        <authorList>
            <person name="Klenk H.-P."/>
        </authorList>
    </citation>
    <scope>NUCLEOTIDE SEQUENCE [LARGE SCALE GENOMIC DNA]</scope>
    <source>
        <strain evidence="1 2">DSM 18239</strain>
    </source>
</reference>
<evidence type="ECO:0008006" key="3">
    <source>
        <dbReference type="Google" id="ProtNLM"/>
    </source>
</evidence>
<evidence type="ECO:0000313" key="2">
    <source>
        <dbReference type="Proteomes" id="UP000732378"/>
    </source>
</evidence>
<comment type="caution">
    <text evidence="1">The sequence shown here is derived from an EMBL/GenBank/DDBJ whole genome shotgun (WGS) entry which is preliminary data.</text>
</comment>
<name>A0ABS2M5Y2_9ACTN</name>
<sequence>MSPNAPVAYQYVTLRCVPRVDREEFLNVGVVVYAQAHDYLDAAWHVDRDRLSALDPALDLDRVCEALEVVRAVCAGDAATSAAAGHPLSQRFGFLKAPRSTVLQPGPVHGGLTRDPARQLEHLLERLVLWPGSARFGRGQTGTSSTAPTA</sequence>
<dbReference type="RefSeq" id="WP_193669302.1">
    <property type="nucleotide sequence ID" value="NZ_JACDTV010000008.1"/>
</dbReference>
<keyword evidence="2" id="KW-1185">Reference proteome</keyword>
<dbReference type="InterPro" id="IPR021398">
    <property type="entry name" value="DUF3037"/>
</dbReference>
<gene>
    <name evidence="1" type="ORF">JOE61_000380</name>
</gene>
<dbReference type="EMBL" id="JAFBBZ010000001">
    <property type="protein sequence ID" value="MBM7506566.1"/>
    <property type="molecule type" value="Genomic_DNA"/>
</dbReference>
<organism evidence="1 2">
    <name type="scientific">Nocardioides salarius</name>
    <dbReference type="NCBI Taxonomy" id="374513"/>
    <lineage>
        <taxon>Bacteria</taxon>
        <taxon>Bacillati</taxon>
        <taxon>Actinomycetota</taxon>
        <taxon>Actinomycetes</taxon>
        <taxon>Propionibacteriales</taxon>
        <taxon>Nocardioidaceae</taxon>
        <taxon>Nocardioides</taxon>
    </lineage>
</organism>